<dbReference type="InterPro" id="IPR055419">
    <property type="entry name" value="Spectrin_PEPL/EVPL"/>
</dbReference>
<comment type="caution">
    <text evidence="5">The sequence shown here is derived from an EMBL/GenBank/DDBJ whole genome shotgun (WGS) entry which is preliminary data.</text>
</comment>
<gene>
    <name evidence="5" type="ORF">CRENBAI_019752</name>
</gene>
<dbReference type="AlphaFoldDB" id="A0AAV9QPY3"/>
<feature type="chain" id="PRO_5043765527" description="Periplakin/Envoplakin N-terminal domain-containing protein" evidence="3">
    <location>
        <begin position="23"/>
        <end position="357"/>
    </location>
</feature>
<accession>A0AAV9QPY3</accession>
<sequence length="357" mass="41607">MGAAWSQASNLALLVAMMQANADQVEKDILKSEEMLAVDAENEKKDLPFQHKNEISIKLTEAENLLKDLFLDVDKAKKLKHLQAKEIEKDIIHLHERWLKDCAFYRDIYDQIDDVSLMPRINWGLILNQKQKELNGEEYGPTMLDLEKQIAAHNILQKEIIAYGSQLCVSSAGSKEKYNAFKKQYNNLLDNSKWRRHYLSSLYEYMLGCNKELNFLGEEQEKIKKQDWSDHMVDPPHIRRHYENFKNNGLLFHESEVNRLQDEGERLIELNHPASDTIQETHLDNVHEFKKYQMDTEQMSETMTQLNSTLDPKSVCKKSNSETLLQLEVREKQEGRGGGDREVQSRVLQLKFSEIPS</sequence>
<evidence type="ECO:0000256" key="1">
    <source>
        <dbReference type="ARBA" id="ARBA00009109"/>
    </source>
</evidence>
<evidence type="ECO:0000256" key="2">
    <source>
        <dbReference type="ARBA" id="ARBA00023054"/>
    </source>
</evidence>
<comment type="similarity">
    <text evidence="1">Belongs to the plakin or cytolinker family.</text>
</comment>
<evidence type="ECO:0000259" key="4">
    <source>
        <dbReference type="Pfam" id="PF23160"/>
    </source>
</evidence>
<dbReference type="GO" id="GO:0045296">
    <property type="term" value="F:cadherin binding"/>
    <property type="evidence" value="ECO:0007669"/>
    <property type="project" value="TreeGrafter"/>
</dbReference>
<reference evidence="5 6" key="1">
    <citation type="submission" date="2021-06" db="EMBL/GenBank/DDBJ databases">
        <authorList>
            <person name="Palmer J.M."/>
        </authorList>
    </citation>
    <scope>NUCLEOTIDE SEQUENCE [LARGE SCALE GENOMIC DNA]</scope>
    <source>
        <strain evidence="5 6">MEX-2019</strain>
        <tissue evidence="5">Muscle</tissue>
    </source>
</reference>
<dbReference type="Pfam" id="PF23160">
    <property type="entry name" value="Spectrin_1st_PEPL"/>
    <property type="match status" value="1"/>
</dbReference>
<dbReference type="PANTHER" id="PTHR23169">
    <property type="entry name" value="ENVOPLAKIN"/>
    <property type="match status" value="1"/>
</dbReference>
<keyword evidence="3" id="KW-0732">Signal</keyword>
<dbReference type="EMBL" id="JAHHUM010002931">
    <property type="protein sequence ID" value="KAK5599543.1"/>
    <property type="molecule type" value="Genomic_DNA"/>
</dbReference>
<protein>
    <recommendedName>
        <fullName evidence="4">Periplakin/Envoplakin N-terminal domain-containing protein</fullName>
    </recommendedName>
</protein>
<keyword evidence="6" id="KW-1185">Reference proteome</keyword>
<dbReference type="GO" id="GO:0005737">
    <property type="term" value="C:cytoplasm"/>
    <property type="evidence" value="ECO:0007669"/>
    <property type="project" value="TreeGrafter"/>
</dbReference>
<proteinExistence type="inferred from homology"/>
<feature type="signal peptide" evidence="3">
    <location>
        <begin position="1"/>
        <end position="22"/>
    </location>
</feature>
<feature type="domain" description="Periplakin/Envoplakin N-terminal" evidence="4">
    <location>
        <begin position="18"/>
        <end position="110"/>
    </location>
</feature>
<dbReference type="Proteomes" id="UP001311232">
    <property type="component" value="Unassembled WGS sequence"/>
</dbReference>
<keyword evidence="2" id="KW-0175">Coiled coil</keyword>
<name>A0AAV9QPY3_9TELE</name>
<dbReference type="GO" id="GO:0005198">
    <property type="term" value="F:structural molecule activity"/>
    <property type="evidence" value="ECO:0007669"/>
    <property type="project" value="TreeGrafter"/>
</dbReference>
<dbReference type="GO" id="GO:0045104">
    <property type="term" value="P:intermediate filament cytoskeleton organization"/>
    <property type="evidence" value="ECO:0007669"/>
    <property type="project" value="InterPro"/>
</dbReference>
<dbReference type="GO" id="GO:0016020">
    <property type="term" value="C:membrane"/>
    <property type="evidence" value="ECO:0007669"/>
    <property type="project" value="TreeGrafter"/>
</dbReference>
<evidence type="ECO:0000313" key="6">
    <source>
        <dbReference type="Proteomes" id="UP001311232"/>
    </source>
</evidence>
<dbReference type="SUPFAM" id="SSF46966">
    <property type="entry name" value="Spectrin repeat"/>
    <property type="match status" value="2"/>
</dbReference>
<dbReference type="GO" id="GO:0005882">
    <property type="term" value="C:intermediate filament"/>
    <property type="evidence" value="ECO:0007669"/>
    <property type="project" value="TreeGrafter"/>
</dbReference>
<dbReference type="Gene3D" id="1.20.58.60">
    <property type="match status" value="2"/>
</dbReference>
<evidence type="ECO:0000256" key="3">
    <source>
        <dbReference type="SAM" id="SignalP"/>
    </source>
</evidence>
<organism evidence="5 6">
    <name type="scientific">Crenichthys baileyi</name>
    <name type="common">White River springfish</name>
    <dbReference type="NCBI Taxonomy" id="28760"/>
    <lineage>
        <taxon>Eukaryota</taxon>
        <taxon>Metazoa</taxon>
        <taxon>Chordata</taxon>
        <taxon>Craniata</taxon>
        <taxon>Vertebrata</taxon>
        <taxon>Euteleostomi</taxon>
        <taxon>Actinopterygii</taxon>
        <taxon>Neopterygii</taxon>
        <taxon>Teleostei</taxon>
        <taxon>Neoteleostei</taxon>
        <taxon>Acanthomorphata</taxon>
        <taxon>Ovalentaria</taxon>
        <taxon>Atherinomorphae</taxon>
        <taxon>Cyprinodontiformes</taxon>
        <taxon>Goodeidae</taxon>
        <taxon>Crenichthys</taxon>
    </lineage>
</organism>
<evidence type="ECO:0000313" key="5">
    <source>
        <dbReference type="EMBL" id="KAK5599543.1"/>
    </source>
</evidence>
<dbReference type="PANTHER" id="PTHR23169:SF7">
    <property type="entry name" value="ENVOPLAKIN"/>
    <property type="match status" value="1"/>
</dbReference>
<dbReference type="InterPro" id="IPR043197">
    <property type="entry name" value="Plakin"/>
</dbReference>
<dbReference type="GO" id="GO:0042060">
    <property type="term" value="P:wound healing"/>
    <property type="evidence" value="ECO:0007669"/>
    <property type="project" value="TreeGrafter"/>
</dbReference>